<dbReference type="AlphaFoldDB" id="A0A6J8BXN2"/>
<dbReference type="OrthoDB" id="6105302at2759"/>
<protein>
    <recommendedName>
        <fullName evidence="12">TIR domain-containing protein</fullName>
    </recommendedName>
</protein>
<dbReference type="Pfam" id="PF01582">
    <property type="entry name" value="TIR"/>
    <property type="match status" value="1"/>
</dbReference>
<dbReference type="InterPro" id="IPR003591">
    <property type="entry name" value="Leu-rich_rpt_typical-subtyp"/>
</dbReference>
<dbReference type="Gene3D" id="3.40.50.10140">
    <property type="entry name" value="Toll/interleukin-1 receptor homology (TIR) domain"/>
    <property type="match status" value="1"/>
</dbReference>
<evidence type="ECO:0000256" key="6">
    <source>
        <dbReference type="ARBA" id="ARBA00022737"/>
    </source>
</evidence>
<dbReference type="SMART" id="SM00255">
    <property type="entry name" value="TIR"/>
    <property type="match status" value="1"/>
</dbReference>
<dbReference type="GO" id="GO:0002224">
    <property type="term" value="P:toll-like receptor signaling pathway"/>
    <property type="evidence" value="ECO:0007669"/>
    <property type="project" value="InterPro"/>
</dbReference>
<dbReference type="InterPro" id="IPR000157">
    <property type="entry name" value="TIR_dom"/>
</dbReference>
<dbReference type="PANTHER" id="PTHR24365:SF541">
    <property type="entry name" value="PROTEIN TOLL-RELATED"/>
    <property type="match status" value="1"/>
</dbReference>
<evidence type="ECO:0000256" key="4">
    <source>
        <dbReference type="ARBA" id="ARBA00022692"/>
    </source>
</evidence>
<dbReference type="Pfam" id="PF13855">
    <property type="entry name" value="LRR_8"/>
    <property type="match status" value="1"/>
</dbReference>
<dbReference type="SMART" id="SM00369">
    <property type="entry name" value="LRR_TYP"/>
    <property type="match status" value="5"/>
</dbReference>
<dbReference type="Gene3D" id="3.80.10.10">
    <property type="entry name" value="Ribonuclease Inhibitor"/>
    <property type="match status" value="1"/>
</dbReference>
<dbReference type="GO" id="GO:0005886">
    <property type="term" value="C:plasma membrane"/>
    <property type="evidence" value="ECO:0007669"/>
    <property type="project" value="TreeGrafter"/>
</dbReference>
<evidence type="ECO:0000256" key="8">
    <source>
        <dbReference type="ARBA" id="ARBA00023136"/>
    </source>
</evidence>
<evidence type="ECO:0000256" key="11">
    <source>
        <dbReference type="SAM" id="Phobius"/>
    </source>
</evidence>
<evidence type="ECO:0000256" key="9">
    <source>
        <dbReference type="ARBA" id="ARBA00023170"/>
    </source>
</evidence>
<keyword evidence="9" id="KW-0675">Receptor</keyword>
<keyword evidence="4 11" id="KW-0812">Transmembrane</keyword>
<keyword evidence="14" id="KW-1185">Reference proteome</keyword>
<dbReference type="SUPFAM" id="SSF52058">
    <property type="entry name" value="L domain-like"/>
    <property type="match status" value="2"/>
</dbReference>
<evidence type="ECO:0000256" key="3">
    <source>
        <dbReference type="ARBA" id="ARBA00022614"/>
    </source>
</evidence>
<evidence type="ECO:0000256" key="5">
    <source>
        <dbReference type="ARBA" id="ARBA00022729"/>
    </source>
</evidence>
<dbReference type="PROSITE" id="PS50104">
    <property type="entry name" value="TIR"/>
    <property type="match status" value="1"/>
</dbReference>
<dbReference type="InterPro" id="IPR001611">
    <property type="entry name" value="Leu-rich_rpt"/>
</dbReference>
<reference evidence="13 14" key="1">
    <citation type="submission" date="2020-06" db="EMBL/GenBank/DDBJ databases">
        <authorList>
            <person name="Li R."/>
            <person name="Bekaert M."/>
        </authorList>
    </citation>
    <scope>NUCLEOTIDE SEQUENCE [LARGE SCALE GENOMIC DNA]</scope>
    <source>
        <strain evidence="14">wild</strain>
    </source>
</reference>
<gene>
    <name evidence="13" type="ORF">MCOR_24034</name>
</gene>
<name>A0A6J8BXN2_MYTCO</name>
<dbReference type="SUPFAM" id="SSF52200">
    <property type="entry name" value="Toll/Interleukin receptor TIR domain"/>
    <property type="match status" value="1"/>
</dbReference>
<evidence type="ECO:0000256" key="10">
    <source>
        <dbReference type="ARBA" id="ARBA00023180"/>
    </source>
</evidence>
<comment type="similarity">
    <text evidence="2">Belongs to the Toll-like receptor family.</text>
</comment>
<keyword evidence="3" id="KW-0433">Leucine-rich repeat</keyword>
<dbReference type="Proteomes" id="UP000507470">
    <property type="component" value="Unassembled WGS sequence"/>
</dbReference>
<keyword evidence="7 11" id="KW-1133">Transmembrane helix</keyword>
<organism evidence="13 14">
    <name type="scientific">Mytilus coruscus</name>
    <name type="common">Sea mussel</name>
    <dbReference type="NCBI Taxonomy" id="42192"/>
    <lineage>
        <taxon>Eukaryota</taxon>
        <taxon>Metazoa</taxon>
        <taxon>Spiralia</taxon>
        <taxon>Lophotrochozoa</taxon>
        <taxon>Mollusca</taxon>
        <taxon>Bivalvia</taxon>
        <taxon>Autobranchia</taxon>
        <taxon>Pteriomorphia</taxon>
        <taxon>Mytilida</taxon>
        <taxon>Mytiloidea</taxon>
        <taxon>Mytilidae</taxon>
        <taxon>Mytilinae</taxon>
        <taxon>Mytilus</taxon>
    </lineage>
</organism>
<dbReference type="GO" id="GO:0004888">
    <property type="term" value="F:transmembrane signaling receptor activity"/>
    <property type="evidence" value="ECO:0007669"/>
    <property type="project" value="InterPro"/>
</dbReference>
<dbReference type="InterPro" id="IPR035897">
    <property type="entry name" value="Toll_tir_struct_dom_sf"/>
</dbReference>
<feature type="domain" description="TIR" evidence="12">
    <location>
        <begin position="692"/>
        <end position="829"/>
    </location>
</feature>
<accession>A0A6J8BXN2</accession>
<dbReference type="InterPro" id="IPR017241">
    <property type="entry name" value="Toll-like_receptor"/>
</dbReference>
<feature type="transmembrane region" description="Helical" evidence="11">
    <location>
        <begin position="640"/>
        <end position="663"/>
    </location>
</feature>
<evidence type="ECO:0000313" key="13">
    <source>
        <dbReference type="EMBL" id="CAC5388795.1"/>
    </source>
</evidence>
<evidence type="ECO:0000256" key="1">
    <source>
        <dbReference type="ARBA" id="ARBA00004479"/>
    </source>
</evidence>
<keyword evidence="8 11" id="KW-0472">Membrane</keyword>
<dbReference type="GO" id="GO:0006955">
    <property type="term" value="P:immune response"/>
    <property type="evidence" value="ECO:0007669"/>
    <property type="project" value="InterPro"/>
</dbReference>
<keyword evidence="5" id="KW-0732">Signal</keyword>
<comment type="subcellular location">
    <subcellularLocation>
        <location evidence="1">Membrane</location>
        <topology evidence="1">Single-pass type I membrane protein</topology>
    </subcellularLocation>
</comment>
<dbReference type="PANTHER" id="PTHR24365">
    <property type="entry name" value="TOLL-LIKE RECEPTOR"/>
    <property type="match status" value="1"/>
</dbReference>
<sequence length="829" mass="94290">MFSLSELKPSSFSLNSSSIIIYDDLDLILGKPTHCRITKSETDITCDCSLKNLRRIPIRNIPKETTILNLSGNSLTLIPNNSFDGLVKVHTLYLRSSKITLFEVGAFSGLDSLKYIDLTSNFLEKESLPPGLFRPVSKLQYLNIVSNLFHISKEYPDSVLRDLTNLETLSMSGINGAVFGNGFKYLTRLNSLNLDPCSINELQNDTFTSFKGLPILNLYLNCRLKKVQPGTLAPFQSIRSLTIIESIFIRISDLLVVLSSLKDRNMSLIDFSSNYRSRTGADIISRDAFSYLGDVCVEEVILSRNQICIIQGGSISMMKYKNCLKRFDVSRNNIYGDTQTAFEIFKLSVLKDIDISKQEPTALGPYSGNKSEGYNSDDLMNSISYTIVLPPSLERIYASGLSIRSTPLANVNFKFGSHIVYVDVNWTPFSNCDGILTGLDNLQFFGMSGFNCKILNPKLISSFKNLQELQSRNANLNIGLQHDASGIFLKGLEKLRTIDFSGNGLENLNPKLLRSQYNSLNSVDLSNNNFDDFPFTITEFKNLSCINLENNKIIGLDEKIMKDLDELDSRIEGNLKIRLDHNLLQCNCKSLDFIKWLFKTKIQLDNGGNYSCGYIDGSKKTTAYALQNIDELTKQCVSKFWLIASVCLTLLLIIIIIISSIVFKYRITLQYWYLVIRRKYRMYSKLDEQSDYKYSAFVAYHNDNYKWVCGPLTTFLESEKKLSLCLHDRDFALGSLIVDNIFDAISQSKKVILIVGKSFLKSTWCEYELDMARMRMFRENKDILIVILVEKILPEDMPKSLLRIWNNVTCLEADEYVSEENTPQFQHLF</sequence>
<dbReference type="PRINTS" id="PR01537">
    <property type="entry name" value="INTRLKN1R1F"/>
</dbReference>
<evidence type="ECO:0000313" key="14">
    <source>
        <dbReference type="Proteomes" id="UP000507470"/>
    </source>
</evidence>
<dbReference type="EMBL" id="CACVKT020004265">
    <property type="protein sequence ID" value="CAC5388795.1"/>
    <property type="molecule type" value="Genomic_DNA"/>
</dbReference>
<evidence type="ECO:0000256" key="2">
    <source>
        <dbReference type="ARBA" id="ARBA00009634"/>
    </source>
</evidence>
<dbReference type="InterPro" id="IPR032675">
    <property type="entry name" value="LRR_dom_sf"/>
</dbReference>
<evidence type="ECO:0000259" key="12">
    <source>
        <dbReference type="PROSITE" id="PS50104"/>
    </source>
</evidence>
<evidence type="ECO:0000256" key="7">
    <source>
        <dbReference type="ARBA" id="ARBA00022989"/>
    </source>
</evidence>
<keyword evidence="10" id="KW-0325">Glycoprotein</keyword>
<dbReference type="PIRSF" id="PIRSF037595">
    <property type="entry name" value="Toll-like_receptor"/>
    <property type="match status" value="1"/>
</dbReference>
<proteinExistence type="inferred from homology"/>
<keyword evidence="6" id="KW-0677">Repeat</keyword>